<reference evidence="7 8" key="2">
    <citation type="submission" date="2019-12" db="EMBL/GenBank/DDBJ databases">
        <title>Erwinia sp. nov., isolated from droppings of birds in the Qinghai-Tiebt plateau of China.</title>
        <authorList>
            <person name="Ge Y."/>
        </authorList>
    </citation>
    <scope>NUCLEOTIDE SEQUENCE [LARGE SCALE GENOMIC DNA]</scope>
    <source>
        <strain evidence="7 8">J780</strain>
    </source>
</reference>
<dbReference type="InterPro" id="IPR001761">
    <property type="entry name" value="Peripla_BP/Lac1_sug-bd_dom"/>
</dbReference>
<name>A0A6I6ENY9_9GAMM</name>
<reference evidence="6 9" key="1">
    <citation type="submission" date="2019-11" db="EMBL/GenBank/DDBJ databases">
        <title>Erwinia sp. nov., isolated from feces of birds in Tibet plateau of China.</title>
        <authorList>
            <person name="Ge Y."/>
        </authorList>
    </citation>
    <scope>NUCLEOTIDE SEQUENCE [LARGE SCALE GENOMIC DNA]</scope>
    <source>
        <strain evidence="6 9">J316</strain>
    </source>
</reference>
<dbReference type="EMBL" id="CP046509">
    <property type="protein sequence ID" value="QGU86332.1"/>
    <property type="molecule type" value="Genomic_DNA"/>
</dbReference>
<organism evidence="7 8">
    <name type="scientific">Erwinia sorbitola</name>
    <dbReference type="NCBI Taxonomy" id="2681984"/>
    <lineage>
        <taxon>Bacteria</taxon>
        <taxon>Pseudomonadati</taxon>
        <taxon>Pseudomonadota</taxon>
        <taxon>Gammaproteobacteria</taxon>
        <taxon>Enterobacterales</taxon>
        <taxon>Erwiniaceae</taxon>
        <taxon>Erwinia</taxon>
    </lineage>
</organism>
<dbReference type="EMBL" id="WLZX01000004">
    <property type="protein sequence ID" value="MTD27657.1"/>
    <property type="molecule type" value="Genomic_DNA"/>
</dbReference>
<dbReference type="Pfam" id="PF00532">
    <property type="entry name" value="Peripla_BP_1"/>
    <property type="match status" value="1"/>
</dbReference>
<evidence type="ECO:0000313" key="7">
    <source>
        <dbReference type="EMBL" id="QGU86332.1"/>
    </source>
</evidence>
<sequence>MTKNLKIHHKTTASDVAKRAGVSKWTVSRAFIPGASVSDRAREKVLAAAGELGYRPNLLARSLSKKKTQIIGVVLDELKNPHSMMLLDEVTRQIQARSNMALVLNITPGENYHAVLSMADQLQVDGILFLATILTEELIAIARDMHHIPLVQVGRNNDTDEIDVVNNDGFHAGGEIAQLLLAQGYQRFGYMKGPDTSSGHLQRMDGYQARLQQAGSRIDVVLNAGHYDHKNGYRAMAEYLQSGAGLVDAIFCENDVLALGAIQALRQHGRQGQVGIVGFDNIDEAATDGWQLTTWNQGIERLINEALNRLIDNISAPEGDWREGEICIRQSHLKSK</sequence>
<dbReference type="PROSITE" id="PS50932">
    <property type="entry name" value="HTH_LACI_2"/>
    <property type="match status" value="1"/>
</dbReference>
<proteinExistence type="predicted"/>
<evidence type="ECO:0000256" key="3">
    <source>
        <dbReference type="ARBA" id="ARBA00023125"/>
    </source>
</evidence>
<dbReference type="SUPFAM" id="SSF53822">
    <property type="entry name" value="Periplasmic binding protein-like I"/>
    <property type="match status" value="1"/>
</dbReference>
<accession>A0A6I6ENY9</accession>
<keyword evidence="4" id="KW-0804">Transcription</keyword>
<accession>A0A6L6GQD0</accession>
<dbReference type="InterPro" id="IPR010982">
    <property type="entry name" value="Lambda_DNA-bd_dom_sf"/>
</dbReference>
<evidence type="ECO:0000313" key="6">
    <source>
        <dbReference type="EMBL" id="MTD27657.1"/>
    </source>
</evidence>
<evidence type="ECO:0000256" key="4">
    <source>
        <dbReference type="ARBA" id="ARBA00023163"/>
    </source>
</evidence>
<dbReference type="InterPro" id="IPR028082">
    <property type="entry name" value="Peripla_BP_I"/>
</dbReference>
<dbReference type="KEGG" id="erwi:GN242_03430"/>
<dbReference type="AlphaFoldDB" id="A0A6I6ENY9"/>
<evidence type="ECO:0000313" key="9">
    <source>
        <dbReference type="Proteomes" id="UP000480164"/>
    </source>
</evidence>
<dbReference type="Pfam" id="PF00356">
    <property type="entry name" value="LacI"/>
    <property type="match status" value="1"/>
</dbReference>
<dbReference type="SUPFAM" id="SSF47413">
    <property type="entry name" value="lambda repressor-like DNA-binding domains"/>
    <property type="match status" value="1"/>
</dbReference>
<dbReference type="Proteomes" id="UP000480164">
    <property type="component" value="Unassembled WGS sequence"/>
</dbReference>
<dbReference type="PANTHER" id="PTHR30146:SF148">
    <property type="entry name" value="HTH-TYPE TRANSCRIPTIONAL REPRESSOR PURR-RELATED"/>
    <property type="match status" value="1"/>
</dbReference>
<evidence type="ECO:0000259" key="5">
    <source>
        <dbReference type="PROSITE" id="PS50932"/>
    </source>
</evidence>
<keyword evidence="2" id="KW-0805">Transcription regulation</keyword>
<dbReference type="Proteomes" id="UP000424752">
    <property type="component" value="Chromosome"/>
</dbReference>
<dbReference type="InterPro" id="IPR000843">
    <property type="entry name" value="HTH_LacI"/>
</dbReference>
<feature type="domain" description="HTH lacI-type" evidence="5">
    <location>
        <begin position="11"/>
        <end position="65"/>
    </location>
</feature>
<dbReference type="RefSeq" id="WP_154752946.1">
    <property type="nucleotide sequence ID" value="NZ_CP046509.1"/>
</dbReference>
<dbReference type="PANTHER" id="PTHR30146">
    <property type="entry name" value="LACI-RELATED TRANSCRIPTIONAL REPRESSOR"/>
    <property type="match status" value="1"/>
</dbReference>
<dbReference type="SMART" id="SM00354">
    <property type="entry name" value="HTH_LACI"/>
    <property type="match status" value="1"/>
</dbReference>
<evidence type="ECO:0000313" key="8">
    <source>
        <dbReference type="Proteomes" id="UP000424752"/>
    </source>
</evidence>
<keyword evidence="3" id="KW-0238">DNA-binding</keyword>
<dbReference type="Gene3D" id="3.40.50.2300">
    <property type="match status" value="2"/>
</dbReference>
<evidence type="ECO:0000256" key="2">
    <source>
        <dbReference type="ARBA" id="ARBA00023015"/>
    </source>
</evidence>
<gene>
    <name evidence="6" type="ORF">GK011_11995</name>
    <name evidence="7" type="ORF">GN242_03430</name>
</gene>
<keyword evidence="1" id="KW-0678">Repressor</keyword>
<dbReference type="CDD" id="cd01392">
    <property type="entry name" value="HTH_LacI"/>
    <property type="match status" value="1"/>
</dbReference>
<dbReference type="GO" id="GO:0000976">
    <property type="term" value="F:transcription cis-regulatory region binding"/>
    <property type="evidence" value="ECO:0007669"/>
    <property type="project" value="TreeGrafter"/>
</dbReference>
<dbReference type="CDD" id="cd06278">
    <property type="entry name" value="PBP1_LacI-like"/>
    <property type="match status" value="1"/>
</dbReference>
<evidence type="ECO:0000256" key="1">
    <source>
        <dbReference type="ARBA" id="ARBA00022491"/>
    </source>
</evidence>
<protein>
    <submittedName>
        <fullName evidence="7">Substrate-binding domain-containing protein</fullName>
    </submittedName>
</protein>
<dbReference type="Gene3D" id="1.10.260.40">
    <property type="entry name" value="lambda repressor-like DNA-binding domains"/>
    <property type="match status" value="1"/>
</dbReference>
<keyword evidence="9" id="KW-1185">Reference proteome</keyword>
<dbReference type="GO" id="GO:0003700">
    <property type="term" value="F:DNA-binding transcription factor activity"/>
    <property type="evidence" value="ECO:0007669"/>
    <property type="project" value="TreeGrafter"/>
</dbReference>